<name>A0AAF3F8J4_9BILA</name>
<dbReference type="PANTHER" id="PTHR22989:SF20">
    <property type="entry name" value="USP DOMAIN-CONTAINING PROTEIN"/>
    <property type="match status" value="1"/>
</dbReference>
<organism evidence="2 3">
    <name type="scientific">Mesorhabditis belari</name>
    <dbReference type="NCBI Taxonomy" id="2138241"/>
    <lineage>
        <taxon>Eukaryota</taxon>
        <taxon>Metazoa</taxon>
        <taxon>Ecdysozoa</taxon>
        <taxon>Nematoda</taxon>
        <taxon>Chromadorea</taxon>
        <taxon>Rhabditida</taxon>
        <taxon>Rhabditina</taxon>
        <taxon>Rhabditomorpha</taxon>
        <taxon>Rhabditoidea</taxon>
        <taxon>Rhabditidae</taxon>
        <taxon>Mesorhabditinae</taxon>
        <taxon>Mesorhabditis</taxon>
    </lineage>
</organism>
<dbReference type="WBParaSite" id="MBELARI_LOCUS3219">
    <property type="protein sequence ID" value="MBELARI_LOCUS3219"/>
    <property type="gene ID" value="MBELARI_LOCUS3219"/>
</dbReference>
<dbReference type="AlphaFoldDB" id="A0AAF3F8J4"/>
<dbReference type="InterPro" id="IPR006342">
    <property type="entry name" value="FkbM_mtfrase"/>
</dbReference>
<evidence type="ECO:0000313" key="3">
    <source>
        <dbReference type="WBParaSite" id="MBELARI_LOCUS3219"/>
    </source>
</evidence>
<sequence>LNETNSVWEKLGGVVEKCGINLRKSIKLQRLANKGDAKIFIYPVAMNDSLVSVTLGIGGDVKVEKQLNATFTNIDFFGADPFEATAGVFRALGNVYLTGIGPIDGQINSSILTNDDPQKPIYNTKTIASITFKNYLNKIKQNFIDFLLIDIEGPEYWVLPKIFDEEMRNEYTICQLNIEIHGPLESYGVTTKQFDALIFSSLDSSFLPLSLPAGGTHRN</sequence>
<reference evidence="3" key="1">
    <citation type="submission" date="2024-02" db="UniProtKB">
        <authorList>
            <consortium name="WormBaseParasite"/>
        </authorList>
    </citation>
    <scope>IDENTIFICATION</scope>
</reference>
<feature type="domain" description="Methyltransferase FkbM" evidence="1">
    <location>
        <begin position="96"/>
        <end position="184"/>
    </location>
</feature>
<keyword evidence="2" id="KW-1185">Reference proteome</keyword>
<protein>
    <recommendedName>
        <fullName evidence="1">Methyltransferase FkbM domain-containing protein</fullName>
    </recommendedName>
</protein>
<dbReference type="Proteomes" id="UP000887575">
    <property type="component" value="Unassembled WGS sequence"/>
</dbReference>
<dbReference type="Pfam" id="PF05050">
    <property type="entry name" value="Methyltransf_21"/>
    <property type="match status" value="1"/>
</dbReference>
<evidence type="ECO:0000259" key="1">
    <source>
        <dbReference type="Pfam" id="PF05050"/>
    </source>
</evidence>
<accession>A0AAF3F8J4</accession>
<evidence type="ECO:0000313" key="2">
    <source>
        <dbReference type="Proteomes" id="UP000887575"/>
    </source>
</evidence>
<proteinExistence type="predicted"/>
<dbReference type="PANTHER" id="PTHR22989">
    <property type="entry name" value="UNCHARACTERIZED DUF13 C.ELEGANS"/>
    <property type="match status" value="1"/>
</dbReference>